<evidence type="ECO:0000313" key="2">
    <source>
        <dbReference type="EMBL" id="TQD39299.1"/>
    </source>
</evidence>
<dbReference type="AlphaFoldDB" id="A0A507ZPQ9"/>
<feature type="region of interest" description="Disordered" evidence="1">
    <location>
        <begin position="206"/>
        <end position="230"/>
    </location>
</feature>
<gene>
    <name evidence="2" type="ORF">FKR84_05225</name>
</gene>
<evidence type="ECO:0000256" key="1">
    <source>
        <dbReference type="SAM" id="MobiDB-lite"/>
    </source>
</evidence>
<accession>A0A507ZPQ9</accession>
<keyword evidence="3" id="KW-1185">Reference proteome</keyword>
<dbReference type="OrthoDB" id="1159446at2"/>
<evidence type="ECO:0008006" key="4">
    <source>
        <dbReference type="Google" id="ProtNLM"/>
    </source>
</evidence>
<dbReference type="PROSITE" id="PS51257">
    <property type="entry name" value="PROKAR_LIPOPROTEIN"/>
    <property type="match status" value="1"/>
</dbReference>
<protein>
    <recommendedName>
        <fullName evidence="4">Calcium-binding protein</fullName>
    </recommendedName>
</protein>
<reference evidence="2 3" key="1">
    <citation type="submission" date="2019-06" db="EMBL/GenBank/DDBJ databases">
        <title>Flavibacter putida gen. nov., sp. nov., a novel marine bacterium of the family Flavobacteriaceae isolated from coastal seawater.</title>
        <authorList>
            <person name="Feng X."/>
        </authorList>
    </citation>
    <scope>NUCLEOTIDE SEQUENCE [LARGE SCALE GENOMIC DNA]</scope>
    <source>
        <strain evidence="2 3">PLHSN227</strain>
    </source>
</reference>
<organism evidence="2 3">
    <name type="scientific">Haloflavibacter putidus</name>
    <dbReference type="NCBI Taxonomy" id="2576776"/>
    <lineage>
        <taxon>Bacteria</taxon>
        <taxon>Pseudomonadati</taxon>
        <taxon>Bacteroidota</taxon>
        <taxon>Flavobacteriia</taxon>
        <taxon>Flavobacteriales</taxon>
        <taxon>Flavobacteriaceae</taxon>
        <taxon>Haloflavibacter</taxon>
    </lineage>
</organism>
<name>A0A507ZPQ9_9FLAO</name>
<sequence>MKKILFLLFSIGFLTACDDGDIIVTTFNFDNETQLNACRENQGFDSEGNTLEETDENIYILYTTNNEPNESISLSINQDFTGKFEGLTSADTLNIQLNANNKIVYRTYTGSINGNQYFCGDLPPSNPKVIEEYTSAIGGSVQLITTIINQDDNDGVEKELEDLNNNGNYFDDDTDNDGIPNFLDTDDDNDNVPTQVEIEVDAPILTENDFPDTDGDGIPNYLDEDDDNDGTISRYEDLNAYVNADSDGNPILNPQDDDTNDNDIPNYLDPEDSEELEIDIFRDNIISRTFRTRVVAKNITMQSTYSNEVIVLETLVLGYLDVTSNNEIIVPD</sequence>
<evidence type="ECO:0000313" key="3">
    <source>
        <dbReference type="Proteomes" id="UP000317169"/>
    </source>
</evidence>
<proteinExistence type="predicted"/>
<dbReference type="Proteomes" id="UP000317169">
    <property type="component" value="Unassembled WGS sequence"/>
</dbReference>
<comment type="caution">
    <text evidence="2">The sequence shown here is derived from an EMBL/GenBank/DDBJ whole genome shotgun (WGS) entry which is preliminary data.</text>
</comment>
<dbReference type="EMBL" id="VIAR01000004">
    <property type="protein sequence ID" value="TQD39299.1"/>
    <property type="molecule type" value="Genomic_DNA"/>
</dbReference>
<dbReference type="SUPFAM" id="SSF103647">
    <property type="entry name" value="TSP type-3 repeat"/>
    <property type="match status" value="1"/>
</dbReference>
<dbReference type="RefSeq" id="WP_141421245.1">
    <property type="nucleotide sequence ID" value="NZ_VIAR01000004.1"/>
</dbReference>
<dbReference type="InterPro" id="IPR028974">
    <property type="entry name" value="TSP_type-3_rpt"/>
</dbReference>
<dbReference type="GO" id="GO:0005509">
    <property type="term" value="F:calcium ion binding"/>
    <property type="evidence" value="ECO:0007669"/>
    <property type="project" value="InterPro"/>
</dbReference>